<feature type="region of interest" description="Disordered" evidence="1">
    <location>
        <begin position="189"/>
        <end position="229"/>
    </location>
</feature>
<sequence>MAYYVVVHFEDENDNSVEAIPKSWIQEGNKFGYWPPFRSTGQIKNAIKNATEPVVGVWKLCRLRVLQQYGTLEAARKHSKTAEYQSNLESDHEKVNRKQITKRKQYSDVDNLDYLSEIEKPSQEQYDEHRLPPIPALPGAIFEKMHGNNSGKSQIHDRLGSSKINIQNTTEKKKYEKLDKFTLDSVSNVSDKWHSKSPGLSMLQGETDQEPFVDVSTSFHTKSSNNQGN</sequence>
<reference evidence="3" key="1">
    <citation type="submission" date="2025-08" db="UniProtKB">
        <authorList>
            <consortium name="RefSeq"/>
        </authorList>
    </citation>
    <scope>IDENTIFICATION</scope>
</reference>
<evidence type="ECO:0000256" key="1">
    <source>
        <dbReference type="SAM" id="MobiDB-lite"/>
    </source>
</evidence>
<dbReference type="Proteomes" id="UP001652625">
    <property type="component" value="Chromosome 05"/>
</dbReference>
<evidence type="ECO:0000313" key="3">
    <source>
        <dbReference type="RefSeq" id="XP_065652676.1"/>
    </source>
</evidence>
<gene>
    <name evidence="3" type="primary">LOC136079933</name>
</gene>
<feature type="compositionally biased region" description="Polar residues" evidence="1">
    <location>
        <begin position="215"/>
        <end position="229"/>
    </location>
</feature>
<keyword evidence="2" id="KW-1185">Reference proteome</keyword>
<dbReference type="GeneID" id="136079933"/>
<protein>
    <submittedName>
        <fullName evidence="3">Uncharacterized protein LOC136079933</fullName>
    </submittedName>
</protein>
<evidence type="ECO:0000313" key="2">
    <source>
        <dbReference type="Proteomes" id="UP001652625"/>
    </source>
</evidence>
<feature type="region of interest" description="Disordered" evidence="1">
    <location>
        <begin position="78"/>
        <end position="98"/>
    </location>
</feature>
<accession>A0ABM4BU30</accession>
<proteinExistence type="predicted"/>
<organism evidence="2 3">
    <name type="scientific">Hydra vulgaris</name>
    <name type="common">Hydra</name>
    <name type="synonym">Hydra attenuata</name>
    <dbReference type="NCBI Taxonomy" id="6087"/>
    <lineage>
        <taxon>Eukaryota</taxon>
        <taxon>Metazoa</taxon>
        <taxon>Cnidaria</taxon>
        <taxon>Hydrozoa</taxon>
        <taxon>Hydroidolina</taxon>
        <taxon>Anthoathecata</taxon>
        <taxon>Aplanulata</taxon>
        <taxon>Hydridae</taxon>
        <taxon>Hydra</taxon>
    </lineage>
</organism>
<name>A0ABM4BU30_HYDVU</name>
<dbReference type="RefSeq" id="XP_065652676.1">
    <property type="nucleotide sequence ID" value="XM_065796604.1"/>
</dbReference>